<feature type="compositionally biased region" description="Polar residues" evidence="2">
    <location>
        <begin position="420"/>
        <end position="429"/>
    </location>
</feature>
<evidence type="ECO:0000259" key="4">
    <source>
        <dbReference type="Pfam" id="PF24778"/>
    </source>
</evidence>
<feature type="region of interest" description="Disordered" evidence="2">
    <location>
        <begin position="261"/>
        <end position="311"/>
    </location>
</feature>
<feature type="compositionally biased region" description="Basic and acidic residues" evidence="2">
    <location>
        <begin position="464"/>
        <end position="473"/>
    </location>
</feature>
<sequence length="1844" mass="207136">MEVIDLEKKAMEDTMEDHGIYNSNDETVNADASDNVTNGEVDEIKQNQWQFSDEGPIEYESDPSSDVDKNYFSDEESLTGSMDGGLEEDEYASDPIAQQTRQEKLQRLALRRHLDQLSEQVLEKDYLVSQFREELKKCQEHIDELQKDKDLVSGEIEEAETQNNMASFYRLQSCHDKLCAEIDAEKDVEREILNRLEEAEFALAQATVEQGKFLLAGQELEKEEKLVEKQKAEWSAVRLRKENMSAAVAERRRRLREKEHISALRERERKHRQAIAAAKRNREQASKFLKETMSRVRQKEAEEEEHSRRNMEDRMQAILGLKGNIEANKENLRALQARDAKLRQEKEEEELQERQEIFAEGLNPDEELTRRKRIRQFEKDKEDLIHLASPLKEEVGEIYHENLTSLQRISRRRPKPKFFKSTSGSSSVEYSADVEDTVGQHTPGKLGAVSSEDDEDDFSPYGETSRDEAKEGESEAEGEELAQPEFRGLWEEGVHKISEKKEHKFKFATHIPSKMEQEMMERALMKQRAGIVQKQVAAGREFKGCAFYSKPEVIVFKDFDVGKSYKKKILLTNISYTQNFCKYVGMSHILKDFIEVFFDPPGVMSAGLTCDFVVTFKPMLNEDLVGHIDFLAQTGPFSVPIRCVTKKCQRKYWQTSSCIGLANSLSSSELSSLGGMTVTDVNVTQQGPNQTELQVPPEGMAEDAKEPQGAAVTAIPGESDGEAADKAPEHRSGSTIKFEEGLAATEGDVPAPIEETGDQPDVDLTSAAPQTISPIPTEASILEGLRVGKLSSGEIAPFSLVQVEVVFNPTKSGNALAEFEIAFSDPLSPPIVIRARGTGIDVPVWVEREVVDLKMCMYDRLYQDAILVNNRATSALRLKFEVCKELRNHLELLPKTAYIQAESQFSAQLKFLPRQTLPDDCPTYFDEESRLLEAPMVIRVADQTRPVPFTVRAMVTSSDIEFDVRVIDFGFCSVLESVRRTVTLTNKSVLPQQFGFCGVPDTVDVQPNDGFGTLLPLESFDVDIMFNAKKAKEYEFDLTCKTGIGREFKLHCRAVGVLPPLELSHSVIKMKATAVSDTCAAHIEVINSHTSANEFTHPVPRIGSGPIVEVGPTSFEFMVPADAPLTVSPAVGTVNPGERCLVHVTFTPRMDPNMVRQEAVRMMEREAESERKRLELASPPEKPQEQNTGQKKKGGKAQAGKSAKASPKRGNTPSNTSLAATTQSPTKTFTVADVIDGSSEYESAHLALLRTYQNAFSRYLIPCFVAPGRCTEPNSLSCSVHNTIYLEVHCPAVRPHLVVVSDSGRSVIDFANVSLGRSEIKSFTIQNISDEPIKMSSSLLDPHGPFQMLNALRTLDPQATHNVIVSFGPNAPKEISNTSELSITYSLQLDSLSPLRHSRAQVLPRFLPPFSEMPETQQHALGPSNYNGMAVFDCVPAQGAIGPGESKEITISFNPDHPSELYADEVSVEINNGEQPYSVRLLGRAWANIVYLRGWDELMPRAESLRAEVEEEEEEEVKAIQKTVLLTMKSVSTPDGFKAVERAVEIGCIKSSIQTKKSSDFYFDNPKEANELGFTFEPQKAAHCYHSLRQVRSVDNLIPRSLFFHSLKMAADRIRCSDWERDEHLKSDLERYVLANYYRKEAPDLSSREYPEYAWSLPALSWRLIFFGIKYIRYETSIEYVKKAVQEEMEGPGQYLGYRTLQRKLREQHKWAIPRNLVYDVMGMVTSKGWRGEGILVKRNDKGELQEPSLHCLSTNATRRHFEKVEEESRGNKAGVDIGVKKNIVFRWQPPAGHDPNEPVNTSTMLTVKSDVTTQYKILLQGLITTEQRDPDVSGGVASLAEDT</sequence>
<feature type="domain" description="CFAP74 third Ig-like" evidence="4">
    <location>
        <begin position="844"/>
        <end position="956"/>
    </location>
</feature>
<dbReference type="Gene3D" id="2.60.40.10">
    <property type="entry name" value="Immunoglobulins"/>
    <property type="match status" value="3"/>
</dbReference>
<feature type="compositionally biased region" description="Acidic residues" evidence="2">
    <location>
        <begin position="55"/>
        <end position="65"/>
    </location>
</feature>
<feature type="compositionally biased region" description="Basic and acidic residues" evidence="2">
    <location>
        <begin position="280"/>
        <end position="311"/>
    </location>
</feature>
<evidence type="ECO:0000313" key="6">
    <source>
        <dbReference type="EMBL" id="PFX19037.1"/>
    </source>
</evidence>
<name>A0A2B4RRQ3_STYPI</name>
<dbReference type="Pfam" id="PF24798">
    <property type="entry name" value="Ig-CFAP74_4th"/>
    <property type="match status" value="1"/>
</dbReference>
<feature type="domain" description="CFAP74 second Ig-like" evidence="3">
    <location>
        <begin position="778"/>
        <end position="842"/>
    </location>
</feature>
<feature type="region of interest" description="Disordered" evidence="2">
    <location>
        <begin position="688"/>
        <end position="743"/>
    </location>
</feature>
<protein>
    <submittedName>
        <fullName evidence="6">Uncharacterized protein KIAA1751-like</fullName>
    </submittedName>
</protein>
<feature type="region of interest" description="Disordered" evidence="2">
    <location>
        <begin position="1162"/>
        <end position="1223"/>
    </location>
</feature>
<feature type="compositionally biased region" description="Basic and acidic residues" evidence="2">
    <location>
        <begin position="723"/>
        <end position="740"/>
    </location>
</feature>
<dbReference type="EMBL" id="LSMT01000380">
    <property type="protein sequence ID" value="PFX19037.1"/>
    <property type="molecule type" value="Genomic_DNA"/>
</dbReference>
<feature type="coiled-coil region" evidence="1">
    <location>
        <begin position="128"/>
        <end position="199"/>
    </location>
</feature>
<gene>
    <name evidence="6" type="primary">2</name>
    <name evidence="6" type="ORF">AWC38_SpisGene16577</name>
</gene>
<dbReference type="PANTHER" id="PTHR22538:SF0">
    <property type="entry name" value="CILIA- AND FLAGELLA-ASSOCIATED PROTEIN 74"/>
    <property type="match status" value="1"/>
</dbReference>
<dbReference type="PANTHER" id="PTHR22538">
    <property type="entry name" value="CILIA- AND FLAGELLA-ASSOCIATED PROTEIN 74"/>
    <property type="match status" value="1"/>
</dbReference>
<feature type="region of interest" description="Disordered" evidence="2">
    <location>
        <begin position="749"/>
        <end position="768"/>
    </location>
</feature>
<dbReference type="STRING" id="50429.A0A2B4RRQ3"/>
<feature type="compositionally biased region" description="Polar residues" evidence="2">
    <location>
        <begin position="1209"/>
        <end position="1223"/>
    </location>
</feature>
<organism evidence="6 7">
    <name type="scientific">Stylophora pistillata</name>
    <name type="common">Smooth cauliflower coral</name>
    <dbReference type="NCBI Taxonomy" id="50429"/>
    <lineage>
        <taxon>Eukaryota</taxon>
        <taxon>Metazoa</taxon>
        <taxon>Cnidaria</taxon>
        <taxon>Anthozoa</taxon>
        <taxon>Hexacorallia</taxon>
        <taxon>Scleractinia</taxon>
        <taxon>Astrocoeniina</taxon>
        <taxon>Pocilloporidae</taxon>
        <taxon>Stylophora</taxon>
    </lineage>
</organism>
<evidence type="ECO:0000256" key="2">
    <source>
        <dbReference type="SAM" id="MobiDB-lite"/>
    </source>
</evidence>
<accession>A0A2B4RRQ3</accession>
<feature type="region of interest" description="Disordered" evidence="2">
    <location>
        <begin position="412"/>
        <end position="485"/>
    </location>
</feature>
<dbReference type="InterPro" id="IPR056306">
    <property type="entry name" value="Ig-CFAP74_2nd"/>
</dbReference>
<keyword evidence="1" id="KW-0175">Coiled coil</keyword>
<dbReference type="Pfam" id="PF24771">
    <property type="entry name" value="Ig_CFAP74_1st"/>
    <property type="match status" value="1"/>
</dbReference>
<comment type="caution">
    <text evidence="6">The sequence shown here is derived from an EMBL/GenBank/DDBJ whole genome shotgun (WGS) entry which is preliminary data.</text>
</comment>
<dbReference type="OrthoDB" id="5946233at2759"/>
<dbReference type="Proteomes" id="UP000225706">
    <property type="component" value="Unassembled WGS sequence"/>
</dbReference>
<evidence type="ECO:0000259" key="5">
    <source>
        <dbReference type="Pfam" id="PF24798"/>
    </source>
</evidence>
<dbReference type="InterPro" id="IPR013783">
    <property type="entry name" value="Ig-like_fold"/>
</dbReference>
<feature type="compositionally biased region" description="Polar residues" evidence="2">
    <location>
        <begin position="21"/>
        <end position="38"/>
    </location>
</feature>
<evidence type="ECO:0000313" key="7">
    <source>
        <dbReference type="Proteomes" id="UP000225706"/>
    </source>
</evidence>
<feature type="compositionally biased region" description="Basic and acidic residues" evidence="2">
    <location>
        <begin position="1162"/>
        <end position="1175"/>
    </location>
</feature>
<feature type="region of interest" description="Disordered" evidence="2">
    <location>
        <begin position="18"/>
        <end position="95"/>
    </location>
</feature>
<proteinExistence type="predicted"/>
<dbReference type="Pfam" id="PF24770">
    <property type="entry name" value="Ig-CFAP74_2"/>
    <property type="match status" value="1"/>
</dbReference>
<feature type="domain" description="CFAP74 fourth Ig-like" evidence="5">
    <location>
        <begin position="962"/>
        <end position="1056"/>
    </location>
</feature>
<reference evidence="7" key="1">
    <citation type="journal article" date="2017" name="bioRxiv">
        <title>Comparative analysis of the genomes of Stylophora pistillata and Acropora digitifera provides evidence for extensive differences between species of corals.</title>
        <authorList>
            <person name="Voolstra C.R."/>
            <person name="Li Y."/>
            <person name="Liew Y.J."/>
            <person name="Baumgarten S."/>
            <person name="Zoccola D."/>
            <person name="Flot J.-F."/>
            <person name="Tambutte S."/>
            <person name="Allemand D."/>
            <person name="Aranda M."/>
        </authorList>
    </citation>
    <scope>NUCLEOTIDE SEQUENCE [LARGE SCALE GENOMIC DNA]</scope>
</reference>
<dbReference type="InterPro" id="IPR056310">
    <property type="entry name" value="Ig-CFAP74_4th"/>
</dbReference>
<evidence type="ECO:0000256" key="1">
    <source>
        <dbReference type="SAM" id="Coils"/>
    </source>
</evidence>
<evidence type="ECO:0000259" key="3">
    <source>
        <dbReference type="Pfam" id="PF24770"/>
    </source>
</evidence>
<dbReference type="InterPro" id="IPR056307">
    <property type="entry name" value="Ig-CFAP74_3rd"/>
</dbReference>
<keyword evidence="7" id="KW-1185">Reference proteome</keyword>
<dbReference type="Pfam" id="PF24778">
    <property type="entry name" value="Ig-CFAP74_3rd"/>
    <property type="match status" value="1"/>
</dbReference>
<feature type="compositionally biased region" description="Low complexity" evidence="2">
    <location>
        <begin position="1196"/>
        <end position="1205"/>
    </location>
</feature>